<gene>
    <name evidence="1" type="ORF">BJ212DRAFT_1369772</name>
</gene>
<proteinExistence type="predicted"/>
<organism evidence="1 2">
    <name type="scientific">Suillus subaureus</name>
    <dbReference type="NCBI Taxonomy" id="48587"/>
    <lineage>
        <taxon>Eukaryota</taxon>
        <taxon>Fungi</taxon>
        <taxon>Dikarya</taxon>
        <taxon>Basidiomycota</taxon>
        <taxon>Agaricomycotina</taxon>
        <taxon>Agaricomycetes</taxon>
        <taxon>Agaricomycetidae</taxon>
        <taxon>Boletales</taxon>
        <taxon>Suillineae</taxon>
        <taxon>Suillaceae</taxon>
        <taxon>Suillus</taxon>
    </lineage>
</organism>
<reference evidence="1" key="1">
    <citation type="journal article" date="2020" name="New Phytol.">
        <title>Comparative genomics reveals dynamic genome evolution in host specialist ectomycorrhizal fungi.</title>
        <authorList>
            <person name="Lofgren L.A."/>
            <person name="Nguyen N.H."/>
            <person name="Vilgalys R."/>
            <person name="Ruytinx J."/>
            <person name="Liao H.L."/>
            <person name="Branco S."/>
            <person name="Kuo A."/>
            <person name="LaButti K."/>
            <person name="Lipzen A."/>
            <person name="Andreopoulos W."/>
            <person name="Pangilinan J."/>
            <person name="Riley R."/>
            <person name="Hundley H."/>
            <person name="Na H."/>
            <person name="Barry K."/>
            <person name="Grigoriev I.V."/>
            <person name="Stajich J.E."/>
            <person name="Kennedy P.G."/>
        </authorList>
    </citation>
    <scope>NUCLEOTIDE SEQUENCE</scope>
    <source>
        <strain evidence="1">MN1</strain>
    </source>
</reference>
<keyword evidence="2" id="KW-1185">Reference proteome</keyword>
<sequence>MSETLVRNLNFQTHDLGREVTLLLTFDGNMKGLYKNFCPVVWKVCTFGKEGPYTVHATYTSQLAFFKAQVDEGTIIDAATCVNINEGEVTTLTQDNDEVFHFSDPVHGGKGLLQAKNETGLVQDIGIGFMCPGELMPTPALYFDGVGDGSSAVAKFIPKLRAYVTSDYGQAAILQRAISSHCIWEQDLSYLDSENTTWKLTYDEYYGHKITRG</sequence>
<dbReference type="AlphaFoldDB" id="A0A9P7E672"/>
<dbReference type="EMBL" id="JABBWG010000026">
    <property type="protein sequence ID" value="KAG1812442.1"/>
    <property type="molecule type" value="Genomic_DNA"/>
</dbReference>
<evidence type="ECO:0000313" key="1">
    <source>
        <dbReference type="EMBL" id="KAG1812442.1"/>
    </source>
</evidence>
<name>A0A9P7E672_9AGAM</name>
<comment type="caution">
    <text evidence="1">The sequence shown here is derived from an EMBL/GenBank/DDBJ whole genome shotgun (WGS) entry which is preliminary data.</text>
</comment>
<protein>
    <submittedName>
        <fullName evidence="1">Uncharacterized protein</fullName>
    </submittedName>
</protein>
<dbReference type="GeneID" id="64630250"/>
<evidence type="ECO:0000313" key="2">
    <source>
        <dbReference type="Proteomes" id="UP000807769"/>
    </source>
</evidence>
<accession>A0A9P7E672</accession>
<dbReference type="OrthoDB" id="3165318at2759"/>
<dbReference type="RefSeq" id="XP_041190587.1">
    <property type="nucleotide sequence ID" value="XM_041336233.1"/>
</dbReference>
<dbReference type="Proteomes" id="UP000807769">
    <property type="component" value="Unassembled WGS sequence"/>
</dbReference>